<feature type="domain" description="PAC" evidence="9">
    <location>
        <begin position="144"/>
        <end position="196"/>
    </location>
</feature>
<dbReference type="CDD" id="cd00130">
    <property type="entry name" value="PAS"/>
    <property type="match status" value="1"/>
</dbReference>
<dbReference type="InterPro" id="IPR000014">
    <property type="entry name" value="PAS"/>
</dbReference>
<evidence type="ECO:0000256" key="3">
    <source>
        <dbReference type="ARBA" id="ARBA00022553"/>
    </source>
</evidence>
<keyword evidence="5" id="KW-0902">Two-component regulatory system</keyword>
<keyword evidence="3" id="KW-0597">Phosphoprotein</keyword>
<dbReference type="SMART" id="SM00388">
    <property type="entry name" value="HisKA"/>
    <property type="match status" value="1"/>
</dbReference>
<evidence type="ECO:0000256" key="1">
    <source>
        <dbReference type="ARBA" id="ARBA00000085"/>
    </source>
</evidence>
<protein>
    <recommendedName>
        <fullName evidence="2">histidine kinase</fullName>
        <ecNumber evidence="2">2.7.13.3</ecNumber>
    </recommendedName>
</protein>
<evidence type="ECO:0000256" key="5">
    <source>
        <dbReference type="ARBA" id="ARBA00023012"/>
    </source>
</evidence>
<dbReference type="SUPFAM" id="SSF47384">
    <property type="entry name" value="Homodimeric domain of signal transducing histidine kinase"/>
    <property type="match status" value="1"/>
</dbReference>
<dbReference type="SMART" id="SM00091">
    <property type="entry name" value="PAS"/>
    <property type="match status" value="1"/>
</dbReference>
<dbReference type="Gene3D" id="3.30.450.20">
    <property type="entry name" value="PAS domain"/>
    <property type="match status" value="1"/>
</dbReference>
<accession>A0ABT2N9M5</accession>
<dbReference type="Proteomes" id="UP001525961">
    <property type="component" value="Unassembled WGS sequence"/>
</dbReference>
<sequence length="454" mass="51493">MENFTGQIEQARVRLELMQQLAQEFSSPPPDLLEQVFGELSTALEELHVATEEIQEQNQQLLSTREEVEIERDRYQKLFEEAPDPYLVTNAVGVIEAANAAAEELFNLRRPFLIDKPLAVFVDLEERSAFRSQLEQVRTVGTVREWEVRMLPRDRESFPAAISVSPVHDLQGNLTGLRWLIRNISDLKEAEKNRQELAVQRELHLIKSRFIQILSQEFRTPLNTIHLCTQLLERYSDGVKQSKRTPLFSKIRASIKQITLLLDDILIFNGEQNCGSLQSSPIDIQKFCWKLIEEYKHLYSPGERFINFQVTGNCHSVFTNTKLLRHIFRNLLSNCFKFTPEFSQINISIQCEETQLILTFRDHGLGIPAEDIPSLFEIFYRGSNVGELSGAGLGLAIVKKSVDLLRGAIAVESTVGGGTTLTITLPTTSTPKSLSLPLKNSLLSPVEETSGRQK</sequence>
<dbReference type="EC" id="2.7.13.3" evidence="2"/>
<dbReference type="InterPro" id="IPR036890">
    <property type="entry name" value="HATPase_C_sf"/>
</dbReference>
<dbReference type="InterPro" id="IPR003594">
    <property type="entry name" value="HATPase_dom"/>
</dbReference>
<dbReference type="PROSITE" id="PS50109">
    <property type="entry name" value="HIS_KIN"/>
    <property type="match status" value="1"/>
</dbReference>
<dbReference type="InterPro" id="IPR036097">
    <property type="entry name" value="HisK_dim/P_sf"/>
</dbReference>
<comment type="catalytic activity">
    <reaction evidence="1">
        <text>ATP + protein L-histidine = ADP + protein N-phospho-L-histidine.</text>
        <dbReference type="EC" id="2.7.13.3"/>
    </reaction>
</comment>
<dbReference type="InterPro" id="IPR001610">
    <property type="entry name" value="PAC"/>
</dbReference>
<dbReference type="InterPro" id="IPR000700">
    <property type="entry name" value="PAS-assoc_C"/>
</dbReference>
<dbReference type="InterPro" id="IPR004358">
    <property type="entry name" value="Sig_transdc_His_kin-like_C"/>
</dbReference>
<keyword evidence="10" id="KW-0547">Nucleotide-binding</keyword>
<dbReference type="SMART" id="SM00086">
    <property type="entry name" value="PAC"/>
    <property type="match status" value="1"/>
</dbReference>
<dbReference type="PROSITE" id="PS50113">
    <property type="entry name" value="PAC"/>
    <property type="match status" value="1"/>
</dbReference>
<dbReference type="Pfam" id="PF00512">
    <property type="entry name" value="HisKA"/>
    <property type="match status" value="1"/>
</dbReference>
<evidence type="ECO:0000313" key="10">
    <source>
        <dbReference type="EMBL" id="MCT7979402.1"/>
    </source>
</evidence>
<evidence type="ECO:0000259" key="9">
    <source>
        <dbReference type="PROSITE" id="PS50113"/>
    </source>
</evidence>
<proteinExistence type="predicted"/>
<dbReference type="InterPro" id="IPR035965">
    <property type="entry name" value="PAS-like_dom_sf"/>
</dbReference>
<dbReference type="Pfam" id="PF02518">
    <property type="entry name" value="HATPase_c"/>
    <property type="match status" value="1"/>
</dbReference>
<feature type="domain" description="PAS" evidence="8">
    <location>
        <begin position="71"/>
        <end position="141"/>
    </location>
</feature>
<organism evidence="10 11">
    <name type="scientific">Laspinema olomoucense D3b</name>
    <dbReference type="NCBI Taxonomy" id="2953688"/>
    <lineage>
        <taxon>Bacteria</taxon>
        <taxon>Bacillati</taxon>
        <taxon>Cyanobacteriota</taxon>
        <taxon>Cyanophyceae</taxon>
        <taxon>Oscillatoriophycideae</taxon>
        <taxon>Oscillatoriales</taxon>
        <taxon>Laspinemataceae</taxon>
        <taxon>Laspinema</taxon>
        <taxon>Laspinema olomoucense</taxon>
    </lineage>
</organism>
<dbReference type="Pfam" id="PF13426">
    <property type="entry name" value="PAS_9"/>
    <property type="match status" value="1"/>
</dbReference>
<dbReference type="Gene3D" id="3.30.565.10">
    <property type="entry name" value="Histidine kinase-like ATPase, C-terminal domain"/>
    <property type="match status" value="1"/>
</dbReference>
<keyword evidence="4" id="KW-0808">Transferase</keyword>
<evidence type="ECO:0000256" key="6">
    <source>
        <dbReference type="SAM" id="Coils"/>
    </source>
</evidence>
<dbReference type="SUPFAM" id="SSF55874">
    <property type="entry name" value="ATPase domain of HSP90 chaperone/DNA topoisomerase II/histidine kinase"/>
    <property type="match status" value="1"/>
</dbReference>
<keyword evidence="10" id="KW-0067">ATP-binding</keyword>
<dbReference type="PROSITE" id="PS50112">
    <property type="entry name" value="PAS"/>
    <property type="match status" value="1"/>
</dbReference>
<comment type="caution">
    <text evidence="10">The sequence shown here is derived from an EMBL/GenBank/DDBJ whole genome shotgun (WGS) entry which is preliminary data.</text>
</comment>
<dbReference type="PANTHER" id="PTHR43547:SF2">
    <property type="entry name" value="HYBRID SIGNAL TRANSDUCTION HISTIDINE KINASE C"/>
    <property type="match status" value="1"/>
</dbReference>
<feature type="domain" description="Histidine kinase" evidence="7">
    <location>
        <begin position="213"/>
        <end position="429"/>
    </location>
</feature>
<dbReference type="PRINTS" id="PR00344">
    <property type="entry name" value="BCTRLSENSOR"/>
</dbReference>
<keyword evidence="6" id="KW-0175">Coiled coil</keyword>
<dbReference type="RefSeq" id="WP_261236177.1">
    <property type="nucleotide sequence ID" value="NZ_JAMXFA010000022.1"/>
</dbReference>
<evidence type="ECO:0000256" key="2">
    <source>
        <dbReference type="ARBA" id="ARBA00012438"/>
    </source>
</evidence>
<dbReference type="CDD" id="cd00082">
    <property type="entry name" value="HisKA"/>
    <property type="match status" value="1"/>
</dbReference>
<dbReference type="PANTHER" id="PTHR43547">
    <property type="entry name" value="TWO-COMPONENT HISTIDINE KINASE"/>
    <property type="match status" value="1"/>
</dbReference>
<dbReference type="InterPro" id="IPR005467">
    <property type="entry name" value="His_kinase_dom"/>
</dbReference>
<dbReference type="CDD" id="cd00075">
    <property type="entry name" value="HATPase"/>
    <property type="match status" value="1"/>
</dbReference>
<keyword evidence="11" id="KW-1185">Reference proteome</keyword>
<dbReference type="Gene3D" id="1.10.287.130">
    <property type="match status" value="1"/>
</dbReference>
<dbReference type="EMBL" id="JAMXFA010000022">
    <property type="protein sequence ID" value="MCT7979402.1"/>
    <property type="molecule type" value="Genomic_DNA"/>
</dbReference>
<dbReference type="SUPFAM" id="SSF55785">
    <property type="entry name" value="PYP-like sensor domain (PAS domain)"/>
    <property type="match status" value="1"/>
</dbReference>
<dbReference type="SMART" id="SM00387">
    <property type="entry name" value="HATPase_c"/>
    <property type="match status" value="1"/>
</dbReference>
<feature type="coiled-coil region" evidence="6">
    <location>
        <begin position="1"/>
        <end position="78"/>
    </location>
</feature>
<gene>
    <name evidence="10" type="ORF">NG792_16940</name>
</gene>
<keyword evidence="4" id="KW-0418">Kinase</keyword>
<reference evidence="10 11" key="1">
    <citation type="journal article" date="2022" name="Front. Microbiol.">
        <title>High genomic differentiation and limited gene flow indicate recent cryptic speciation within the genus Laspinema (cyanobacteria).</title>
        <authorList>
            <person name="Stanojkovic A."/>
            <person name="Skoupy S."/>
            <person name="Skaloud P."/>
            <person name="Dvorak P."/>
        </authorList>
    </citation>
    <scope>NUCLEOTIDE SEQUENCE [LARGE SCALE GENOMIC DNA]</scope>
    <source>
        <strain evidence="10 11">D3b</strain>
    </source>
</reference>
<evidence type="ECO:0000256" key="4">
    <source>
        <dbReference type="ARBA" id="ARBA00022777"/>
    </source>
</evidence>
<dbReference type="InterPro" id="IPR003661">
    <property type="entry name" value="HisK_dim/P_dom"/>
</dbReference>
<dbReference type="NCBIfam" id="TIGR00229">
    <property type="entry name" value="sensory_box"/>
    <property type="match status" value="1"/>
</dbReference>
<evidence type="ECO:0000259" key="8">
    <source>
        <dbReference type="PROSITE" id="PS50112"/>
    </source>
</evidence>
<dbReference type="GO" id="GO:0005524">
    <property type="term" value="F:ATP binding"/>
    <property type="evidence" value="ECO:0007669"/>
    <property type="project" value="UniProtKB-KW"/>
</dbReference>
<name>A0ABT2N9M5_9CYAN</name>
<evidence type="ECO:0000313" key="11">
    <source>
        <dbReference type="Proteomes" id="UP001525961"/>
    </source>
</evidence>
<evidence type="ECO:0000259" key="7">
    <source>
        <dbReference type="PROSITE" id="PS50109"/>
    </source>
</evidence>